<dbReference type="NCBIfam" id="TIGR02226">
    <property type="entry name" value="two_anch"/>
    <property type="match status" value="1"/>
</dbReference>
<reference evidence="3 4" key="1">
    <citation type="submission" date="2020-07" db="EMBL/GenBank/DDBJ databases">
        <title>Thermogemmata thermophila gen. nov., sp. nov., a novel moderate thermophilic planctomycete from a Kamchatka hot spring.</title>
        <authorList>
            <person name="Elcheninov A.G."/>
            <person name="Podosokorskaya O.A."/>
            <person name="Kovaleva O.L."/>
            <person name="Novikov A."/>
            <person name="Bonch-Osmolovskaya E.A."/>
            <person name="Toshchakov S.V."/>
            <person name="Kublanov I.V."/>
        </authorList>
    </citation>
    <scope>NUCLEOTIDE SEQUENCE [LARGE SCALE GENOMIC DNA]</scope>
    <source>
        <strain evidence="3 4">2918</strain>
    </source>
</reference>
<name>A0A7V8VBT2_9BACT</name>
<evidence type="ECO:0000313" key="4">
    <source>
        <dbReference type="Proteomes" id="UP000542342"/>
    </source>
</evidence>
<keyword evidence="1" id="KW-0472">Membrane</keyword>
<dbReference type="InterPro" id="IPR029062">
    <property type="entry name" value="Class_I_gatase-like"/>
</dbReference>
<dbReference type="Gene3D" id="3.40.50.410">
    <property type="entry name" value="von Willebrand factor, type A domain"/>
    <property type="match status" value="1"/>
</dbReference>
<dbReference type="AlphaFoldDB" id="A0A7V8VBT2"/>
<dbReference type="Pfam" id="PF13519">
    <property type="entry name" value="VWA_2"/>
    <property type="match status" value="1"/>
</dbReference>
<evidence type="ECO:0000256" key="1">
    <source>
        <dbReference type="SAM" id="Phobius"/>
    </source>
</evidence>
<dbReference type="InterPro" id="IPR002035">
    <property type="entry name" value="VWF_A"/>
</dbReference>
<feature type="domain" description="VWFA" evidence="2">
    <location>
        <begin position="89"/>
        <end position="266"/>
    </location>
</feature>
<dbReference type="CDD" id="cd00198">
    <property type="entry name" value="vWFA"/>
    <property type="match status" value="1"/>
</dbReference>
<comment type="caution">
    <text evidence="3">The sequence shown here is derived from an EMBL/GenBank/DDBJ whole genome shotgun (WGS) entry which is preliminary data.</text>
</comment>
<keyword evidence="1" id="KW-1133">Transmembrane helix</keyword>
<dbReference type="PANTHER" id="PTHR37464">
    <property type="entry name" value="BLL2463 PROTEIN"/>
    <property type="match status" value="1"/>
</dbReference>
<keyword evidence="4" id="KW-1185">Reference proteome</keyword>
<dbReference type="RefSeq" id="WP_194536359.1">
    <property type="nucleotide sequence ID" value="NZ_JACEFB010000001.1"/>
</dbReference>
<proteinExistence type="predicted"/>
<sequence length="737" mass="81178">MQFAAPMMLAGAAAISIPIVLHLFYRARYKPLPWAPMHFLRQAIEQTSRRLRFQEWLLLLLRCLAIVLLALALARPGWSGSSMSSRGQAVDAVFLVDVSYSMGAMDGEVRRLDRAKEAAQAVLDTLPPLSSIQVVTFADRAWWVGPQQRYNWDQARQLLQGLEPTALSTDLLPGLEAALEAAQSGTAAAKEFYIFTDLQRLGWERQAEALRSKMEELRQLGSVVVVHCAHPQRRPANVTVESVQWVGTIPHTRTRVPFTLLLRNSGQVPVRGLRVALEIDDRSVEKDAVQLDQIEPGQTYPVTLTGGLEEAGVRLIQARIQGDDLPGDNLHLTTLLVRDKVRVLLVDGTPNPDDPLQAGDHFVRTALNPTGNPDYFIETESVGAVEAGPRHLDGKDAVYLLNAPLRSPENPVRGLSPEFLDELARFVQRGGGLIIAAGDHVDPKQYTEVLGPSGRDLLPLPLKGYHLTSEKKPYRLSAPSVAADSFLADFRKPGYAEALERLALFRMLAVEEPGPGRVLIRDTDGRPYLLQRRLGAGEVLLITSSLDERWCNFSADPGSFHVPLAMLTIKHLTGLKQPGGVLTAGETLTWVLPPTVQTEAWDLLLPPRPGQHETERVTVPLQKDANGQRFLSWNDTFQAGVYRFVPRGLSADTTTEMTATFAVNPDLREATSLVLASAEEISQWLGFSPAIIPAGSDTAAAVTQLRIRGEWTEYFLVGLLLLLVAESAWAWLCGRAW</sequence>
<dbReference type="Proteomes" id="UP000542342">
    <property type="component" value="Unassembled WGS sequence"/>
</dbReference>
<dbReference type="SMART" id="SM00327">
    <property type="entry name" value="VWA"/>
    <property type="match status" value="1"/>
</dbReference>
<dbReference type="InterPro" id="IPR024163">
    <property type="entry name" value="Aerotolerance_reg_N"/>
</dbReference>
<dbReference type="SUPFAM" id="SSF52317">
    <property type="entry name" value="Class I glutamine amidotransferase-like"/>
    <property type="match status" value="1"/>
</dbReference>
<accession>A0A7V8VBT2</accession>
<feature type="transmembrane region" description="Helical" evidence="1">
    <location>
        <begin position="714"/>
        <end position="732"/>
    </location>
</feature>
<keyword evidence="1" id="KW-0812">Transmembrane</keyword>
<organism evidence="3 4">
    <name type="scientific">Thermogemmata fonticola</name>
    <dbReference type="NCBI Taxonomy" id="2755323"/>
    <lineage>
        <taxon>Bacteria</taxon>
        <taxon>Pseudomonadati</taxon>
        <taxon>Planctomycetota</taxon>
        <taxon>Planctomycetia</taxon>
        <taxon>Gemmatales</taxon>
        <taxon>Gemmataceae</taxon>
        <taxon>Thermogemmata</taxon>
    </lineage>
</organism>
<dbReference type="EMBL" id="JACEFB010000001">
    <property type="protein sequence ID" value="MBA2224950.1"/>
    <property type="molecule type" value="Genomic_DNA"/>
</dbReference>
<dbReference type="InterPro" id="IPR011933">
    <property type="entry name" value="Double_TM_dom"/>
</dbReference>
<feature type="transmembrane region" description="Helical" evidence="1">
    <location>
        <begin position="56"/>
        <end position="78"/>
    </location>
</feature>
<feature type="transmembrane region" description="Helical" evidence="1">
    <location>
        <begin position="6"/>
        <end position="25"/>
    </location>
</feature>
<dbReference type="Gene3D" id="3.40.50.880">
    <property type="match status" value="1"/>
</dbReference>
<gene>
    <name evidence="3" type="ORF">H0921_02105</name>
</gene>
<dbReference type="InterPro" id="IPR036465">
    <property type="entry name" value="vWFA_dom_sf"/>
</dbReference>
<dbReference type="Pfam" id="PF07584">
    <property type="entry name" value="BatA"/>
    <property type="match status" value="1"/>
</dbReference>
<evidence type="ECO:0000313" key="3">
    <source>
        <dbReference type="EMBL" id="MBA2224950.1"/>
    </source>
</evidence>
<dbReference type="PANTHER" id="PTHR37464:SF1">
    <property type="entry name" value="BLL2463 PROTEIN"/>
    <property type="match status" value="1"/>
</dbReference>
<protein>
    <submittedName>
        <fullName evidence="3">BatA domain-containing protein</fullName>
    </submittedName>
</protein>
<evidence type="ECO:0000259" key="2">
    <source>
        <dbReference type="SMART" id="SM00327"/>
    </source>
</evidence>
<dbReference type="SUPFAM" id="SSF53300">
    <property type="entry name" value="vWA-like"/>
    <property type="match status" value="1"/>
</dbReference>